<keyword evidence="2" id="KW-1185">Reference proteome</keyword>
<sequence>MDSSHDGGRLQLENEFGKVTVALDLSANGPRLRIEDLRNGRTIHLDPLELASLTWLTHERLGPFLDPSQTGWRSDEGAR</sequence>
<evidence type="ECO:0008006" key="3">
    <source>
        <dbReference type="Google" id="ProtNLM"/>
    </source>
</evidence>
<comment type="caution">
    <text evidence="1">The sequence shown here is derived from an EMBL/GenBank/DDBJ whole genome shotgun (WGS) entry which is preliminary data.</text>
</comment>
<gene>
    <name evidence="1" type="ORF">R7226_22325</name>
</gene>
<dbReference type="RefSeq" id="WP_318599558.1">
    <property type="nucleotide sequence ID" value="NZ_JAWSTH010000074.1"/>
</dbReference>
<dbReference type="Proteomes" id="UP001284601">
    <property type="component" value="Unassembled WGS sequence"/>
</dbReference>
<proteinExistence type="predicted"/>
<organism evidence="1 2">
    <name type="scientific">Conexibacter stalactiti</name>
    <dbReference type="NCBI Taxonomy" id="1940611"/>
    <lineage>
        <taxon>Bacteria</taxon>
        <taxon>Bacillati</taxon>
        <taxon>Actinomycetota</taxon>
        <taxon>Thermoleophilia</taxon>
        <taxon>Solirubrobacterales</taxon>
        <taxon>Conexibacteraceae</taxon>
        <taxon>Conexibacter</taxon>
    </lineage>
</organism>
<name>A0ABU4HV84_9ACTN</name>
<evidence type="ECO:0000313" key="1">
    <source>
        <dbReference type="EMBL" id="MDW5597099.1"/>
    </source>
</evidence>
<dbReference type="EMBL" id="JAWSTH010000074">
    <property type="protein sequence ID" value="MDW5597099.1"/>
    <property type="molecule type" value="Genomic_DNA"/>
</dbReference>
<protein>
    <recommendedName>
        <fullName evidence="3">Dihydrodiol dehydrogenase</fullName>
    </recommendedName>
</protein>
<accession>A0ABU4HV84</accession>
<evidence type="ECO:0000313" key="2">
    <source>
        <dbReference type="Proteomes" id="UP001284601"/>
    </source>
</evidence>
<reference evidence="2" key="1">
    <citation type="submission" date="2023-07" db="EMBL/GenBank/DDBJ databases">
        <title>Conexibacter stalactiti sp. nov., isolated from stalactites in a lava cave and emended description of the genus Conexibacter.</title>
        <authorList>
            <person name="Lee S.D."/>
        </authorList>
    </citation>
    <scope>NUCLEOTIDE SEQUENCE [LARGE SCALE GENOMIC DNA]</scope>
    <source>
        <strain evidence="2">KCTC 39840</strain>
    </source>
</reference>